<protein>
    <submittedName>
        <fullName evidence="2">Glycosyltransferase</fullName>
    </submittedName>
</protein>
<dbReference type="EMBL" id="CP048029">
    <property type="protein sequence ID" value="QIK36789.1"/>
    <property type="molecule type" value="Genomic_DNA"/>
</dbReference>
<accession>A0A6G7V9Q2</accession>
<keyword evidence="3" id="KW-1185">Reference proteome</keyword>
<dbReference type="InterPro" id="IPR001173">
    <property type="entry name" value="Glyco_trans_2-like"/>
</dbReference>
<gene>
    <name evidence="2" type="ORF">GWK36_00895</name>
</gene>
<dbReference type="Proteomes" id="UP000502699">
    <property type="component" value="Chromosome"/>
</dbReference>
<dbReference type="Gene3D" id="3.90.550.10">
    <property type="entry name" value="Spore Coat Polysaccharide Biosynthesis Protein SpsA, Chain A"/>
    <property type="match status" value="1"/>
</dbReference>
<dbReference type="InterPro" id="IPR050834">
    <property type="entry name" value="Glycosyltransf_2"/>
</dbReference>
<dbReference type="RefSeq" id="WP_166269271.1">
    <property type="nucleotide sequence ID" value="NZ_CP048029.1"/>
</dbReference>
<name>A0A6G7V9Q2_9GAMM</name>
<dbReference type="AlphaFoldDB" id="A0A6G7V9Q2"/>
<evidence type="ECO:0000259" key="1">
    <source>
        <dbReference type="Pfam" id="PF00535"/>
    </source>
</evidence>
<keyword evidence="2" id="KW-0808">Transferase</keyword>
<dbReference type="CDD" id="cd06433">
    <property type="entry name" value="GT_2_WfgS_like"/>
    <property type="match status" value="1"/>
</dbReference>
<proteinExistence type="predicted"/>
<evidence type="ECO:0000313" key="3">
    <source>
        <dbReference type="Proteomes" id="UP000502699"/>
    </source>
</evidence>
<feature type="domain" description="Glycosyltransferase 2-like" evidence="1">
    <location>
        <begin position="7"/>
        <end position="156"/>
    </location>
</feature>
<reference evidence="3" key="1">
    <citation type="submission" date="2020-01" db="EMBL/GenBank/DDBJ databases">
        <title>Caldichromatium gen. nov., sp. nov., a thermophilic purple sulfur bacterium member of the family Chromatiaceae isolated from Nakabusa hot spring, Japan.</title>
        <authorList>
            <person name="Saini M.K."/>
            <person name="Hanada S."/>
            <person name="Tank M."/>
        </authorList>
    </citation>
    <scope>NUCLEOTIDE SEQUENCE [LARGE SCALE GENOMIC DNA]</scope>
    <source>
        <strain evidence="3">No.7</strain>
    </source>
</reference>
<dbReference type="InterPro" id="IPR029044">
    <property type="entry name" value="Nucleotide-diphossugar_trans"/>
</dbReference>
<sequence length="248" mass="28273">MAKPLVSIAVPSFNQGLYLETALTSIFAQELPVEVFVLDAGSTDGSMEIIRRWSHRLAGWRSHPDAGQAAAINEGIAQGKAPYVAWLNSDDWMLPGALKALVSALEQVPRAAAVYGRALNHDQATGRQRPAWVFPFNEYLFANLCFIVQPATLIRRAAWESVGGLNPRLQMALDYDLWWRLYKGWGPLVPVDALVAVNREHDQTKTRTQRRRHYREAIAVVRQHYGRVPLKWWLAWPYAVWYRSLVRR</sequence>
<dbReference type="PANTHER" id="PTHR43685">
    <property type="entry name" value="GLYCOSYLTRANSFERASE"/>
    <property type="match status" value="1"/>
</dbReference>
<dbReference type="Pfam" id="PF00535">
    <property type="entry name" value="Glycos_transf_2"/>
    <property type="match status" value="1"/>
</dbReference>
<dbReference type="SUPFAM" id="SSF53448">
    <property type="entry name" value="Nucleotide-diphospho-sugar transferases"/>
    <property type="match status" value="1"/>
</dbReference>
<dbReference type="PANTHER" id="PTHR43685:SF11">
    <property type="entry name" value="GLYCOSYLTRANSFERASE TAGX-RELATED"/>
    <property type="match status" value="1"/>
</dbReference>
<dbReference type="GO" id="GO:0016740">
    <property type="term" value="F:transferase activity"/>
    <property type="evidence" value="ECO:0007669"/>
    <property type="project" value="UniProtKB-KW"/>
</dbReference>
<organism evidence="2 3">
    <name type="scientific">Caldichromatium japonicum</name>
    <dbReference type="NCBI Taxonomy" id="2699430"/>
    <lineage>
        <taxon>Bacteria</taxon>
        <taxon>Pseudomonadati</taxon>
        <taxon>Pseudomonadota</taxon>
        <taxon>Gammaproteobacteria</taxon>
        <taxon>Chromatiales</taxon>
        <taxon>Chromatiaceae</taxon>
        <taxon>Caldichromatium</taxon>
    </lineage>
</organism>
<evidence type="ECO:0000313" key="2">
    <source>
        <dbReference type="EMBL" id="QIK36789.1"/>
    </source>
</evidence>
<dbReference type="KEGG" id="cjap:GWK36_00895"/>